<accession>A0A1G6A986</accession>
<dbReference type="Pfam" id="PF16475">
    <property type="entry name" value="DUF5052"/>
    <property type="match status" value="1"/>
</dbReference>
<dbReference type="AlphaFoldDB" id="A0A1G6A986"/>
<evidence type="ECO:0000313" key="3">
    <source>
        <dbReference type="Proteomes" id="UP000182508"/>
    </source>
</evidence>
<feature type="chain" id="PRO_5039603052" description="DUF5052 domain-containing protein" evidence="1">
    <location>
        <begin position="22"/>
        <end position="203"/>
    </location>
</feature>
<dbReference type="EMBL" id="FMXP01000003">
    <property type="protein sequence ID" value="SDB04995.1"/>
    <property type="molecule type" value="Genomic_DNA"/>
</dbReference>
<protein>
    <recommendedName>
        <fullName evidence="4">DUF5052 domain-containing protein</fullName>
    </recommendedName>
</protein>
<gene>
    <name evidence="2" type="ORF">SAMN02910293_00260</name>
</gene>
<dbReference type="InterPro" id="IPR032484">
    <property type="entry name" value="DUF5052"/>
</dbReference>
<organism evidence="2 3">
    <name type="scientific">Streptococcus henryi</name>
    <dbReference type="NCBI Taxonomy" id="439219"/>
    <lineage>
        <taxon>Bacteria</taxon>
        <taxon>Bacillati</taxon>
        <taxon>Bacillota</taxon>
        <taxon>Bacilli</taxon>
        <taxon>Lactobacillales</taxon>
        <taxon>Streptococcaceae</taxon>
        <taxon>Streptococcus</taxon>
    </lineage>
</organism>
<keyword evidence="3" id="KW-1185">Reference proteome</keyword>
<evidence type="ECO:0000256" key="1">
    <source>
        <dbReference type="SAM" id="SignalP"/>
    </source>
</evidence>
<evidence type="ECO:0008006" key="4">
    <source>
        <dbReference type="Google" id="ProtNLM"/>
    </source>
</evidence>
<reference evidence="2 3" key="1">
    <citation type="submission" date="2016-10" db="EMBL/GenBank/DDBJ databases">
        <authorList>
            <person name="de Groot N.N."/>
        </authorList>
    </citation>
    <scope>NUCLEOTIDE SEQUENCE [LARGE SCALE GENOMIC DNA]</scope>
    <source>
        <strain evidence="2 3">A-4</strain>
    </source>
</reference>
<keyword evidence="1" id="KW-0732">Signal</keyword>
<proteinExistence type="predicted"/>
<dbReference type="eggNOG" id="ENOG5030939">
    <property type="taxonomic scope" value="Bacteria"/>
</dbReference>
<dbReference type="PROSITE" id="PS51257">
    <property type="entry name" value="PROKAR_LIPOPROTEIN"/>
    <property type="match status" value="1"/>
</dbReference>
<evidence type="ECO:0000313" key="2">
    <source>
        <dbReference type="EMBL" id="SDB04995.1"/>
    </source>
</evidence>
<sequence length="203" mass="22612">MKKKVKLLVTFIMGLMLLAGCQSIGNFFKSTQEQFLGLNGTIRTFDENSQVIDKITGKSISIESDDRFDITDVNGNVSKESSVLDITVGGNQVIHVGSTLIFSENGLTDYMEKYADSVDIYSDNRSLPFVNRFFNEIKNNVSGESKLILVRSQTGTPLATYFGNRVSTFAPDGIPNTTYLLVDGKRLIIYRADFTIYDTDLLK</sequence>
<dbReference type="RefSeq" id="WP_018164313.1">
    <property type="nucleotide sequence ID" value="NZ_FMXP01000003.1"/>
</dbReference>
<dbReference type="STRING" id="439219.SAMN02910293_00260"/>
<name>A0A1G6A986_9STRE</name>
<feature type="signal peptide" evidence="1">
    <location>
        <begin position="1"/>
        <end position="21"/>
    </location>
</feature>
<dbReference type="Proteomes" id="UP000182508">
    <property type="component" value="Unassembled WGS sequence"/>
</dbReference>